<dbReference type="InterPro" id="IPR038051">
    <property type="entry name" value="XRCC4-like_N_sf"/>
</dbReference>
<evidence type="ECO:0000256" key="3">
    <source>
        <dbReference type="ARBA" id="ARBA00023125"/>
    </source>
</evidence>
<dbReference type="GO" id="GO:0006303">
    <property type="term" value="P:double-strand break repair via nonhomologous end joining"/>
    <property type="evidence" value="ECO:0007669"/>
    <property type="project" value="TreeGrafter"/>
</dbReference>
<feature type="compositionally biased region" description="Basic and acidic residues" evidence="8">
    <location>
        <begin position="504"/>
        <end position="514"/>
    </location>
</feature>
<feature type="compositionally biased region" description="Polar residues" evidence="8">
    <location>
        <begin position="537"/>
        <end position="546"/>
    </location>
</feature>
<keyword evidence="2" id="KW-0227">DNA damage</keyword>
<feature type="compositionally biased region" description="Basic and acidic residues" evidence="8">
    <location>
        <begin position="651"/>
        <end position="667"/>
    </location>
</feature>
<dbReference type="Gene3D" id="2.170.210.10">
    <property type="entry name" value="DNA double-strand break repair and VJ recombination XRCC4, N-terminal"/>
    <property type="match status" value="1"/>
</dbReference>
<evidence type="ECO:0000256" key="1">
    <source>
        <dbReference type="ARBA" id="ARBA00004123"/>
    </source>
</evidence>
<keyword evidence="3" id="KW-0238">DNA-binding</keyword>
<gene>
    <name evidence="11" type="ORF">A1O1_06924</name>
</gene>
<keyword evidence="5" id="KW-0539">Nucleus</keyword>
<feature type="compositionally biased region" description="Polar residues" evidence="8">
    <location>
        <begin position="560"/>
        <end position="572"/>
    </location>
</feature>
<feature type="compositionally biased region" description="Basic and acidic residues" evidence="8">
    <location>
        <begin position="592"/>
        <end position="606"/>
    </location>
</feature>
<dbReference type="GO" id="GO:0045027">
    <property type="term" value="F:DNA end binding"/>
    <property type="evidence" value="ECO:0007669"/>
    <property type="project" value="TreeGrafter"/>
</dbReference>
<feature type="compositionally biased region" description="Low complexity" evidence="8">
    <location>
        <begin position="452"/>
        <end position="464"/>
    </location>
</feature>
<dbReference type="EMBL" id="AMWN01000006">
    <property type="protein sequence ID" value="EXJ83305.1"/>
    <property type="molecule type" value="Genomic_DNA"/>
</dbReference>
<comment type="caution">
    <text evidence="11">The sequence shown here is derived from an EMBL/GenBank/DDBJ whole genome shotgun (WGS) entry which is preliminary data.</text>
</comment>
<feature type="compositionally biased region" description="Basic residues" evidence="8">
    <location>
        <begin position="547"/>
        <end position="556"/>
    </location>
</feature>
<evidence type="ECO:0000256" key="4">
    <source>
        <dbReference type="ARBA" id="ARBA00023204"/>
    </source>
</evidence>
<dbReference type="eggNOG" id="ENOG502SCQK">
    <property type="taxonomic scope" value="Eukaryota"/>
</dbReference>
<evidence type="ECO:0000256" key="6">
    <source>
        <dbReference type="ARBA" id="ARBA00025747"/>
    </source>
</evidence>
<dbReference type="GO" id="GO:0032807">
    <property type="term" value="C:DNA ligase IV complex"/>
    <property type="evidence" value="ECO:0007669"/>
    <property type="project" value="TreeGrafter"/>
</dbReference>
<dbReference type="PANTHER" id="PTHR32235:SF1">
    <property type="entry name" value="NON-HOMOLOGOUS END-JOINING FACTOR 1"/>
    <property type="match status" value="1"/>
</dbReference>
<evidence type="ECO:0000256" key="7">
    <source>
        <dbReference type="ARBA" id="ARBA00044529"/>
    </source>
</evidence>
<name>W9Y0Y5_9EURO</name>
<evidence type="ECO:0000256" key="8">
    <source>
        <dbReference type="SAM" id="MobiDB-lite"/>
    </source>
</evidence>
<evidence type="ECO:0000259" key="10">
    <source>
        <dbReference type="Pfam" id="PF21928"/>
    </source>
</evidence>
<sequence length="718" mass="78651">MGAFNDEGWQELQLPSRRQCPKLFYSLSTESDSITLLLTDLICIWECSLDRYDIVAEASCQHTSIDPSASSDQFDVLLSKIGKSLKDGQNVLVRTNERDGYVLRLKTSVDLPKPLRPLEWTFKLTPQPSSELAERILRPSLHEVAVSQEKISTLLRIIREKDHVISRLLDRIGSSAVDLSLIFPGITGVASRKGGHISVTEAKKHVPGMASFDEKSWTKQFANDDGYEGADRTGLGNLVRGCEKCFVHTRAQHEDWIAGLPSMDKLNGDGDKNRQFSPPTRKAAPRQHKSDDESTASGSDDDFERQPTPHRLKSKAPETSKPAKAASVDDGDAEEETVPSKEALKSAPEIGGLGRRNATKAFGTSATRRSSSSSAERPTPLLRRGSDASTATATPTASEDNDDDNDSEPQSSRRRPVKPQPNNKPKLGGLRKKKQATPSPSPTPTPSPAPSPAQASRQQGAPSARGSRNSTSARSKNQVSPTPKDNSNNADETTSTASESDFEIDARARPELDSKPQQPRKSKPEPEPEPDAKPKPNQSQESSANTPRRRLGRIGRKQPDQPTDLQTSPTPRSSKKATDKATSRQGNTHGTRTRDRRGNENDDSDRTGSATSTPSPSPSPSPTASQATSKPKIASHPRKSPSNSAPSRSNENGKRSLESTEPEHEPELQNGGPKKKTPREIRKERERQETEDQKADRRRMELELALAAPSPVKRRRRF</sequence>
<dbReference type="OrthoDB" id="2155935at2759"/>
<feature type="compositionally biased region" description="Basic and acidic residues" evidence="8">
    <location>
        <begin position="678"/>
        <end position="702"/>
    </location>
</feature>
<dbReference type="InterPro" id="IPR053829">
    <property type="entry name" value="XLF-like_CC"/>
</dbReference>
<comment type="similarity">
    <text evidence="6">Belongs to the XRCC4-XLF family. XLF subfamily.</text>
</comment>
<feature type="compositionally biased region" description="Low complexity" evidence="8">
    <location>
        <begin position="388"/>
        <end position="398"/>
    </location>
</feature>
<dbReference type="InterPro" id="IPR052287">
    <property type="entry name" value="NHEJ_factor"/>
</dbReference>
<keyword evidence="4" id="KW-0234">DNA repair</keyword>
<feature type="domain" description="XLF-like coiled-coil region" evidence="10">
    <location>
        <begin position="128"/>
        <end position="180"/>
    </location>
</feature>
<dbReference type="STRING" id="1182541.W9Y0Y5"/>
<accession>W9Y0Y5</accession>
<protein>
    <recommendedName>
        <fullName evidence="7">Non-homologous end-joining factor 1</fullName>
    </recommendedName>
</protein>
<feature type="compositionally biased region" description="Polar residues" evidence="8">
    <location>
        <begin position="466"/>
        <end position="499"/>
    </location>
</feature>
<dbReference type="HOGENOM" id="CLU_423910_0_0_1"/>
<dbReference type="Pfam" id="PF09302">
    <property type="entry name" value="XLF"/>
    <property type="match status" value="1"/>
</dbReference>
<organism evidence="11 12">
    <name type="scientific">Capronia coronata CBS 617.96</name>
    <dbReference type="NCBI Taxonomy" id="1182541"/>
    <lineage>
        <taxon>Eukaryota</taxon>
        <taxon>Fungi</taxon>
        <taxon>Dikarya</taxon>
        <taxon>Ascomycota</taxon>
        <taxon>Pezizomycotina</taxon>
        <taxon>Eurotiomycetes</taxon>
        <taxon>Chaetothyriomycetidae</taxon>
        <taxon>Chaetothyriales</taxon>
        <taxon>Herpotrichiellaceae</taxon>
        <taxon>Capronia</taxon>
    </lineage>
</organism>
<feature type="compositionally biased region" description="Basic and acidic residues" evidence="8">
    <location>
        <begin position="522"/>
        <end position="534"/>
    </location>
</feature>
<feature type="domain" description="XLF-like N-terminal" evidence="9">
    <location>
        <begin position="9"/>
        <end position="125"/>
    </location>
</feature>
<feature type="compositionally biased region" description="Polar residues" evidence="8">
    <location>
        <begin position="640"/>
        <end position="650"/>
    </location>
</feature>
<feature type="region of interest" description="Disordered" evidence="8">
    <location>
        <begin position="260"/>
        <end position="718"/>
    </location>
</feature>
<dbReference type="InterPro" id="IPR015381">
    <property type="entry name" value="XLF-like_N"/>
</dbReference>
<evidence type="ECO:0000313" key="12">
    <source>
        <dbReference type="Proteomes" id="UP000019484"/>
    </source>
</evidence>
<proteinExistence type="inferred from homology"/>
<comment type="subcellular location">
    <subcellularLocation>
        <location evidence="1">Nucleus</location>
    </subcellularLocation>
</comment>
<evidence type="ECO:0000313" key="11">
    <source>
        <dbReference type="EMBL" id="EXJ83305.1"/>
    </source>
</evidence>
<feature type="compositionally biased region" description="Pro residues" evidence="8">
    <location>
        <begin position="439"/>
        <end position="451"/>
    </location>
</feature>
<evidence type="ECO:0000259" key="9">
    <source>
        <dbReference type="Pfam" id="PF09302"/>
    </source>
</evidence>
<dbReference type="AlphaFoldDB" id="W9Y0Y5"/>
<dbReference type="PANTHER" id="PTHR32235">
    <property type="entry name" value="NON-HOMOLOGOUS END-JOINING FACTOR 1"/>
    <property type="match status" value="1"/>
</dbReference>
<evidence type="ECO:0000256" key="2">
    <source>
        <dbReference type="ARBA" id="ARBA00022763"/>
    </source>
</evidence>
<dbReference type="Pfam" id="PF21928">
    <property type="entry name" value="XLF_CC"/>
    <property type="match status" value="1"/>
</dbReference>
<dbReference type="GeneID" id="19161790"/>
<dbReference type="CDD" id="cd22285">
    <property type="entry name" value="HD_XLF_N"/>
    <property type="match status" value="1"/>
</dbReference>
<keyword evidence="12" id="KW-1185">Reference proteome</keyword>
<dbReference type="RefSeq" id="XP_007725991.1">
    <property type="nucleotide sequence ID" value="XM_007727801.1"/>
</dbReference>
<feature type="compositionally biased region" description="Low complexity" evidence="8">
    <location>
        <begin position="364"/>
        <end position="375"/>
    </location>
</feature>
<evidence type="ECO:0000256" key="5">
    <source>
        <dbReference type="ARBA" id="ARBA00023242"/>
    </source>
</evidence>
<reference evidence="11 12" key="1">
    <citation type="submission" date="2013-03" db="EMBL/GenBank/DDBJ databases">
        <title>The Genome Sequence of Capronia coronata CBS 617.96.</title>
        <authorList>
            <consortium name="The Broad Institute Genomics Platform"/>
            <person name="Cuomo C."/>
            <person name="de Hoog S."/>
            <person name="Gorbushina A."/>
            <person name="Walker B."/>
            <person name="Young S.K."/>
            <person name="Zeng Q."/>
            <person name="Gargeya S."/>
            <person name="Fitzgerald M."/>
            <person name="Haas B."/>
            <person name="Abouelleil A."/>
            <person name="Allen A.W."/>
            <person name="Alvarado L."/>
            <person name="Arachchi H.M."/>
            <person name="Berlin A.M."/>
            <person name="Chapman S.B."/>
            <person name="Gainer-Dewar J."/>
            <person name="Goldberg J."/>
            <person name="Griggs A."/>
            <person name="Gujja S."/>
            <person name="Hansen M."/>
            <person name="Howarth C."/>
            <person name="Imamovic A."/>
            <person name="Ireland A."/>
            <person name="Larimer J."/>
            <person name="McCowan C."/>
            <person name="Murphy C."/>
            <person name="Pearson M."/>
            <person name="Poon T.W."/>
            <person name="Priest M."/>
            <person name="Roberts A."/>
            <person name="Saif S."/>
            <person name="Shea T."/>
            <person name="Sisk P."/>
            <person name="Sykes S."/>
            <person name="Wortman J."/>
            <person name="Nusbaum C."/>
            <person name="Birren B."/>
        </authorList>
    </citation>
    <scope>NUCLEOTIDE SEQUENCE [LARGE SCALE GENOMIC DNA]</scope>
    <source>
        <strain evidence="11 12">CBS 617.96</strain>
    </source>
</reference>
<dbReference type="Proteomes" id="UP000019484">
    <property type="component" value="Unassembled WGS sequence"/>
</dbReference>